<organism evidence="11 12">
    <name type="scientific">Faecalibacterium prausnitzii</name>
    <dbReference type="NCBI Taxonomy" id="853"/>
    <lineage>
        <taxon>Bacteria</taxon>
        <taxon>Bacillati</taxon>
        <taxon>Bacillota</taxon>
        <taxon>Clostridia</taxon>
        <taxon>Eubacteriales</taxon>
        <taxon>Oscillospiraceae</taxon>
        <taxon>Faecalibacterium</taxon>
    </lineage>
</organism>
<feature type="transmembrane region" description="Helical" evidence="10">
    <location>
        <begin position="63"/>
        <end position="83"/>
    </location>
</feature>
<sequence>MPKKAIQLSDHFTYSRLLRFVLPCIGTMLFTSIYGIVDGLCVSNFVGKTAFAAVNLIMPLPQLLGTVGFMLGTGGSAIVGITLGEGDPKKADRYFTMFLLAALISVSVLAVLGFVFLRPVAVLLGAKGELLDYAVRYGRILMLALPPFALQNMFQSFFVTAEKPLLGFWFTVGAGCTNMVLDVVMVGMLHWGVEGAALATLISQLVGGVLPVFYFIDHGNTSRLHLCRTQFYGRVLWDACINGSSELMTNLSMSLVNILYNFQLLRLAGENGVAAYGVIMYAAFLFVAVFVGYAVGSAPIVSFHYGARNHAEVHNLYQKSLRLIAVVAVTMTAVSMVLIPYVARIFVGYDAQLLALTSRAFRLYALSFLIMGFNVYASSFFTALGDGVTSALISFLRTLLFQLAALLLLPALWGIDGVWLAVTAAELAALAVTVYMFVTKDQKFHYRHG</sequence>
<feature type="transmembrane region" description="Helical" evidence="10">
    <location>
        <begin position="195"/>
        <end position="216"/>
    </location>
</feature>
<evidence type="ECO:0000256" key="3">
    <source>
        <dbReference type="ARBA" id="ARBA00022106"/>
    </source>
</evidence>
<dbReference type="InterPro" id="IPR002528">
    <property type="entry name" value="MATE_fam"/>
</dbReference>
<keyword evidence="5" id="KW-1003">Cell membrane</keyword>
<proteinExistence type="inferred from homology"/>
<dbReference type="InterPro" id="IPR045070">
    <property type="entry name" value="MATE_MepA-like"/>
</dbReference>
<dbReference type="InterPro" id="IPR051327">
    <property type="entry name" value="MATE_MepA_subfamily"/>
</dbReference>
<evidence type="ECO:0000256" key="6">
    <source>
        <dbReference type="ARBA" id="ARBA00022692"/>
    </source>
</evidence>
<feature type="transmembrane region" description="Helical" evidence="10">
    <location>
        <begin position="166"/>
        <end position="189"/>
    </location>
</feature>
<keyword evidence="9" id="KW-0046">Antibiotic resistance</keyword>
<gene>
    <name evidence="11" type="primary">mepA_13</name>
    <name evidence="11" type="ORF">ERS852582_02023</name>
</gene>
<feature type="transmembrane region" description="Helical" evidence="10">
    <location>
        <begin position="418"/>
        <end position="438"/>
    </location>
</feature>
<keyword evidence="6 10" id="KW-0812">Transmembrane</keyword>
<feature type="transmembrane region" description="Helical" evidence="10">
    <location>
        <begin position="363"/>
        <end position="384"/>
    </location>
</feature>
<dbReference type="GO" id="GO:0015297">
    <property type="term" value="F:antiporter activity"/>
    <property type="evidence" value="ECO:0007669"/>
    <property type="project" value="InterPro"/>
</dbReference>
<dbReference type="InterPro" id="IPR048279">
    <property type="entry name" value="MdtK-like"/>
</dbReference>
<evidence type="ECO:0000256" key="4">
    <source>
        <dbReference type="ARBA" id="ARBA00022448"/>
    </source>
</evidence>
<feature type="transmembrane region" description="Helical" evidence="10">
    <location>
        <begin position="95"/>
        <end position="117"/>
    </location>
</feature>
<keyword evidence="8 10" id="KW-0472">Membrane</keyword>
<dbReference type="Pfam" id="PF01554">
    <property type="entry name" value="MatE"/>
    <property type="match status" value="2"/>
</dbReference>
<accession>A0A173UBB5</accession>
<dbReference type="OrthoDB" id="9808954at2"/>
<dbReference type="Proteomes" id="UP000095649">
    <property type="component" value="Unassembled WGS sequence"/>
</dbReference>
<comment type="similarity">
    <text evidence="2">Belongs to the multi antimicrobial extrusion (MATE) (TC 2.A.66.1) family. MepA subfamily.</text>
</comment>
<evidence type="ECO:0000313" key="11">
    <source>
        <dbReference type="EMBL" id="CUN12099.1"/>
    </source>
</evidence>
<dbReference type="GO" id="GO:0005886">
    <property type="term" value="C:plasma membrane"/>
    <property type="evidence" value="ECO:0007669"/>
    <property type="project" value="UniProtKB-SubCell"/>
</dbReference>
<feature type="transmembrane region" description="Helical" evidence="10">
    <location>
        <begin position="323"/>
        <end position="343"/>
    </location>
</feature>
<name>A0A173UBB5_9FIRM</name>
<reference evidence="11 12" key="1">
    <citation type="submission" date="2015-09" db="EMBL/GenBank/DDBJ databases">
        <authorList>
            <consortium name="Pathogen Informatics"/>
        </authorList>
    </citation>
    <scope>NUCLEOTIDE SEQUENCE [LARGE SCALE GENOMIC DNA]</scope>
    <source>
        <strain evidence="11 12">2789STDY5834970</strain>
    </source>
</reference>
<feature type="transmembrane region" description="Helical" evidence="10">
    <location>
        <begin position="391"/>
        <end position="412"/>
    </location>
</feature>
<dbReference type="PANTHER" id="PTHR43823:SF3">
    <property type="entry name" value="MULTIDRUG EXPORT PROTEIN MEPA"/>
    <property type="match status" value="1"/>
</dbReference>
<dbReference type="AlphaFoldDB" id="A0A173UBB5"/>
<dbReference type="PANTHER" id="PTHR43823">
    <property type="entry name" value="SPORULATION PROTEIN YKVU"/>
    <property type="match status" value="1"/>
</dbReference>
<feature type="transmembrane region" description="Helical" evidence="10">
    <location>
        <begin position="279"/>
        <end position="303"/>
    </location>
</feature>
<feature type="transmembrane region" description="Helical" evidence="10">
    <location>
        <begin position="137"/>
        <end position="154"/>
    </location>
</feature>
<feature type="transmembrane region" description="Helical" evidence="10">
    <location>
        <begin position="20"/>
        <end position="37"/>
    </location>
</feature>
<evidence type="ECO:0000313" key="12">
    <source>
        <dbReference type="Proteomes" id="UP000095649"/>
    </source>
</evidence>
<evidence type="ECO:0000256" key="7">
    <source>
        <dbReference type="ARBA" id="ARBA00022989"/>
    </source>
</evidence>
<comment type="subcellular location">
    <subcellularLocation>
        <location evidence="1">Cell membrane</location>
        <topology evidence="1">Multi-pass membrane protein</topology>
    </subcellularLocation>
</comment>
<dbReference type="CDD" id="cd13143">
    <property type="entry name" value="MATE_MepA_like"/>
    <property type="match status" value="1"/>
</dbReference>
<evidence type="ECO:0000256" key="9">
    <source>
        <dbReference type="ARBA" id="ARBA00023251"/>
    </source>
</evidence>
<protein>
    <recommendedName>
        <fullName evidence="3">Multidrug export protein MepA</fullName>
    </recommendedName>
</protein>
<keyword evidence="7 10" id="KW-1133">Transmembrane helix</keyword>
<dbReference type="PIRSF" id="PIRSF006603">
    <property type="entry name" value="DinF"/>
    <property type="match status" value="1"/>
</dbReference>
<evidence type="ECO:0000256" key="1">
    <source>
        <dbReference type="ARBA" id="ARBA00004651"/>
    </source>
</evidence>
<evidence type="ECO:0000256" key="5">
    <source>
        <dbReference type="ARBA" id="ARBA00022475"/>
    </source>
</evidence>
<keyword evidence="4" id="KW-0813">Transport</keyword>
<evidence type="ECO:0000256" key="8">
    <source>
        <dbReference type="ARBA" id="ARBA00023136"/>
    </source>
</evidence>
<dbReference type="RefSeq" id="WP_055186417.1">
    <property type="nucleotide sequence ID" value="NZ_CYXN01000018.1"/>
</dbReference>
<dbReference type="EMBL" id="CYXN01000018">
    <property type="protein sequence ID" value="CUN12099.1"/>
    <property type="molecule type" value="Genomic_DNA"/>
</dbReference>
<evidence type="ECO:0000256" key="2">
    <source>
        <dbReference type="ARBA" id="ARBA00008417"/>
    </source>
</evidence>
<dbReference type="GO" id="GO:0042910">
    <property type="term" value="F:xenobiotic transmembrane transporter activity"/>
    <property type="evidence" value="ECO:0007669"/>
    <property type="project" value="InterPro"/>
</dbReference>
<evidence type="ECO:0000256" key="10">
    <source>
        <dbReference type="SAM" id="Phobius"/>
    </source>
</evidence>
<dbReference type="GO" id="GO:0046677">
    <property type="term" value="P:response to antibiotic"/>
    <property type="evidence" value="ECO:0007669"/>
    <property type="project" value="UniProtKB-KW"/>
</dbReference>